<comment type="caution">
    <text evidence="2">The sequence shown here is derived from an EMBL/GenBank/DDBJ whole genome shotgun (WGS) entry which is preliminary data.</text>
</comment>
<dbReference type="Proteomes" id="UP000530320">
    <property type="component" value="Unassembled WGS sequence"/>
</dbReference>
<feature type="compositionally biased region" description="Basic residues" evidence="1">
    <location>
        <begin position="1"/>
        <end position="10"/>
    </location>
</feature>
<organism evidence="2 3">
    <name type="scientific">Gluconacetobacter dulcium</name>
    <dbReference type="NCBI Taxonomy" id="2729096"/>
    <lineage>
        <taxon>Bacteria</taxon>
        <taxon>Pseudomonadati</taxon>
        <taxon>Pseudomonadota</taxon>
        <taxon>Alphaproteobacteria</taxon>
        <taxon>Acetobacterales</taxon>
        <taxon>Acetobacteraceae</taxon>
        <taxon>Gluconacetobacter</taxon>
    </lineage>
</organism>
<name>A0A7W4K2T8_9PROT</name>
<dbReference type="AlphaFoldDB" id="A0A7W4K2T8"/>
<dbReference type="EMBL" id="JABEQP010000018">
    <property type="protein sequence ID" value="MBB2199341.1"/>
    <property type="molecule type" value="Genomic_DNA"/>
</dbReference>
<feature type="compositionally biased region" description="Basic and acidic residues" evidence="1">
    <location>
        <begin position="15"/>
        <end position="25"/>
    </location>
</feature>
<protein>
    <submittedName>
        <fullName evidence="2">Uncharacterized protein</fullName>
    </submittedName>
</protein>
<feature type="region of interest" description="Disordered" evidence="1">
    <location>
        <begin position="1"/>
        <end position="25"/>
    </location>
</feature>
<sequence length="91" mass="10749">MGHQSRRRQQPRAQGELKKEPSFSEEKEAKRLLFVGFWRIAPPETKKESDEKEKEKRQQSLLLPHFTVMKFASRFWPSLTLSLKVSTVPPR</sequence>
<reference evidence="2 3" key="1">
    <citation type="submission" date="2020-04" db="EMBL/GenBank/DDBJ databases">
        <title>Description of novel Gluconacetobacter.</title>
        <authorList>
            <person name="Sombolestani A."/>
        </authorList>
    </citation>
    <scope>NUCLEOTIDE SEQUENCE [LARGE SCALE GENOMIC DNA]</scope>
    <source>
        <strain evidence="2 3">LMG 22058</strain>
    </source>
</reference>
<proteinExistence type="predicted"/>
<evidence type="ECO:0000313" key="2">
    <source>
        <dbReference type="EMBL" id="MBB2199341.1"/>
    </source>
</evidence>
<accession>A0A7W4K2T8</accession>
<dbReference type="RefSeq" id="WP_183010298.1">
    <property type="nucleotide sequence ID" value="NZ_JABEQP010000018.1"/>
</dbReference>
<evidence type="ECO:0000256" key="1">
    <source>
        <dbReference type="SAM" id="MobiDB-lite"/>
    </source>
</evidence>
<evidence type="ECO:0000313" key="3">
    <source>
        <dbReference type="Proteomes" id="UP000530320"/>
    </source>
</evidence>
<gene>
    <name evidence="2" type="ORF">HLH44_18200</name>
</gene>